<accession>A0A061SD59</accession>
<name>A0A061SD59_9CHLO</name>
<dbReference type="PANTHER" id="PTHR31342">
    <property type="entry name" value="PROTEIN CHUP1, CHLOROPLASTIC"/>
    <property type="match status" value="1"/>
</dbReference>
<reference evidence="2" key="1">
    <citation type="submission" date="2014-05" db="EMBL/GenBank/DDBJ databases">
        <title>The transcriptome of the halophilic microalga Tetraselmis sp. GSL018 isolated from the Great Salt Lake, Utah.</title>
        <authorList>
            <person name="Jinkerson R.E."/>
            <person name="D'Adamo S."/>
            <person name="Posewitz M.C."/>
        </authorList>
    </citation>
    <scope>NUCLEOTIDE SEQUENCE</scope>
    <source>
        <strain evidence="2">GSL018</strain>
    </source>
</reference>
<proteinExistence type="predicted"/>
<protein>
    <submittedName>
        <fullName evidence="2">Protein chloroplastic-like</fullName>
    </submittedName>
</protein>
<dbReference type="AlphaFoldDB" id="A0A061SD59"/>
<keyword evidence="1" id="KW-0175">Coiled coil</keyword>
<evidence type="ECO:0000256" key="1">
    <source>
        <dbReference type="ARBA" id="ARBA00023054"/>
    </source>
</evidence>
<dbReference type="InterPro" id="IPR040265">
    <property type="entry name" value="CHUP1/IPGA1-like"/>
</dbReference>
<dbReference type="PANTHER" id="PTHR31342:SF16">
    <property type="entry name" value="TALIN_MIDDLE DOMAIN-CONTAINING PROTEIN"/>
    <property type="match status" value="1"/>
</dbReference>
<gene>
    <name evidence="2" type="ORF">TSPGSL018_6216</name>
</gene>
<evidence type="ECO:0000313" key="2">
    <source>
        <dbReference type="EMBL" id="JAC82223.1"/>
    </source>
</evidence>
<organism evidence="2">
    <name type="scientific">Tetraselmis sp. GSL018</name>
    <dbReference type="NCBI Taxonomy" id="582737"/>
    <lineage>
        <taxon>Eukaryota</taxon>
        <taxon>Viridiplantae</taxon>
        <taxon>Chlorophyta</taxon>
        <taxon>core chlorophytes</taxon>
        <taxon>Chlorodendrophyceae</taxon>
        <taxon>Chlorodendrales</taxon>
        <taxon>Chlorodendraceae</taxon>
        <taxon>Tetraselmis</taxon>
    </lineage>
</organism>
<feature type="non-terminal residue" evidence="2">
    <location>
        <position position="1"/>
    </location>
</feature>
<dbReference type="EMBL" id="GBEZ01002870">
    <property type="protein sequence ID" value="JAC82223.1"/>
    <property type="molecule type" value="Transcribed_RNA"/>
</dbReference>
<sequence length="252" mass="28087">GSADPNDLLMEISTKSTHASQVREDIETYGPMVEQLAADVKRKRPSNMVELKEYVQEIDGRLGVLSDEHAVLKHFEWPEAKYDCFREASALHDEFEGLKDDMAKTGVDRLRERQQPGGPSHEAYAAELLKVAEKVRAKVQKEEGGMESRSQKFKENHVPWDPNALLDIKRSSLILVRAHLASSLSEARPLQELGGGEAEAKAHRHLTASVYFAFKMHQFTGGFDSECSELFGEVSELITASELPVDPSAIDL</sequence>